<dbReference type="Pfam" id="PF12966">
    <property type="entry name" value="AtpR"/>
    <property type="match status" value="1"/>
</dbReference>
<name>A0A6S7C2I3_9BURK</name>
<sequence>MTLANLISHPAVAVAMALAGLAVGLAYFTALRRGVALMVGGKGWLAPLALTLARLGAAAGFLFFAAQQGAVPLLAALAGFLAARALILRPHRRAD</sequence>
<dbReference type="RefSeq" id="WP_175139721.1">
    <property type="nucleotide sequence ID" value="NZ_CADIKZ010000001.1"/>
</dbReference>
<reference evidence="2 3" key="1">
    <citation type="submission" date="2020-04" db="EMBL/GenBank/DDBJ databases">
        <authorList>
            <person name="De Canck E."/>
        </authorList>
    </citation>
    <scope>NUCLEOTIDE SEQUENCE [LARGE SCALE GENOMIC DNA]</scope>
    <source>
        <strain evidence="2 3">LMG 26788</strain>
    </source>
</reference>
<evidence type="ECO:0000313" key="3">
    <source>
        <dbReference type="Proteomes" id="UP000494203"/>
    </source>
</evidence>
<feature type="transmembrane region" description="Helical" evidence="1">
    <location>
        <begin position="43"/>
        <end position="64"/>
    </location>
</feature>
<dbReference type="AlphaFoldDB" id="A0A6S7C2I3"/>
<keyword evidence="3" id="KW-1185">Reference proteome</keyword>
<protein>
    <recommendedName>
        <fullName evidence="4">ATP synthase subunit I</fullName>
    </recommendedName>
</protein>
<dbReference type="Proteomes" id="UP000494203">
    <property type="component" value="Unassembled WGS sequence"/>
</dbReference>
<evidence type="ECO:0000256" key="1">
    <source>
        <dbReference type="SAM" id="Phobius"/>
    </source>
</evidence>
<gene>
    <name evidence="2" type="ORF">LMG26788_00085</name>
</gene>
<feature type="transmembrane region" description="Helical" evidence="1">
    <location>
        <begin position="70"/>
        <end position="87"/>
    </location>
</feature>
<dbReference type="EMBL" id="CADIKZ010000001">
    <property type="protein sequence ID" value="CAB3817348.1"/>
    <property type="molecule type" value="Genomic_DNA"/>
</dbReference>
<accession>A0A6S7C2I3</accession>
<keyword evidence="1" id="KW-0812">Transmembrane</keyword>
<feature type="transmembrane region" description="Helical" evidence="1">
    <location>
        <begin position="12"/>
        <end position="31"/>
    </location>
</feature>
<evidence type="ECO:0008006" key="4">
    <source>
        <dbReference type="Google" id="ProtNLM"/>
    </source>
</evidence>
<keyword evidence="1" id="KW-1133">Transmembrane helix</keyword>
<keyword evidence="1" id="KW-0472">Membrane</keyword>
<organism evidence="2 3">
    <name type="scientific">Achromobacter pulmonis</name>
    <dbReference type="NCBI Taxonomy" id="1389932"/>
    <lineage>
        <taxon>Bacteria</taxon>
        <taxon>Pseudomonadati</taxon>
        <taxon>Pseudomonadota</taxon>
        <taxon>Betaproteobacteria</taxon>
        <taxon>Burkholderiales</taxon>
        <taxon>Alcaligenaceae</taxon>
        <taxon>Achromobacter</taxon>
    </lineage>
</organism>
<dbReference type="InterPro" id="IPR017581">
    <property type="entry name" value="AtpR-like"/>
</dbReference>
<proteinExistence type="predicted"/>
<evidence type="ECO:0000313" key="2">
    <source>
        <dbReference type="EMBL" id="CAB3817348.1"/>
    </source>
</evidence>